<feature type="transmembrane region" description="Helical" evidence="1">
    <location>
        <begin position="52"/>
        <end position="72"/>
    </location>
</feature>
<keyword evidence="1" id="KW-0812">Transmembrane</keyword>
<protein>
    <submittedName>
        <fullName evidence="3">PH domain-containing protein</fullName>
    </submittedName>
</protein>
<dbReference type="Proteomes" id="UP001597034">
    <property type="component" value="Unassembled WGS sequence"/>
</dbReference>
<dbReference type="PANTHER" id="PTHR37938:SF1">
    <property type="entry name" value="BLL0215 PROTEIN"/>
    <property type="match status" value="1"/>
</dbReference>
<comment type="caution">
    <text evidence="3">The sequence shown here is derived from an EMBL/GenBank/DDBJ whole genome shotgun (WGS) entry which is preliminary data.</text>
</comment>
<dbReference type="RefSeq" id="WP_256400082.1">
    <property type="nucleotide sequence ID" value="NZ_JANHJR010000002.1"/>
</dbReference>
<evidence type="ECO:0000256" key="1">
    <source>
        <dbReference type="SAM" id="Phobius"/>
    </source>
</evidence>
<evidence type="ECO:0000313" key="3">
    <source>
        <dbReference type="EMBL" id="MFD1644836.1"/>
    </source>
</evidence>
<keyword evidence="4" id="KW-1185">Reference proteome</keyword>
<feature type="transmembrane region" description="Helical" evidence="1">
    <location>
        <begin position="25"/>
        <end position="46"/>
    </location>
</feature>
<accession>A0ABD6DJ29</accession>
<dbReference type="EMBL" id="JBHUDO010000001">
    <property type="protein sequence ID" value="MFD1644836.1"/>
    <property type="molecule type" value="Genomic_DNA"/>
</dbReference>
<evidence type="ECO:0000313" key="4">
    <source>
        <dbReference type="Proteomes" id="UP001597034"/>
    </source>
</evidence>
<evidence type="ECO:0000259" key="2">
    <source>
        <dbReference type="Pfam" id="PF03703"/>
    </source>
</evidence>
<keyword evidence="1" id="KW-0472">Membrane</keyword>
<dbReference type="AlphaFoldDB" id="A0ABD6DJ29"/>
<proteinExistence type="predicted"/>
<feature type="domain" description="YdbS-like PH" evidence="2">
    <location>
        <begin position="73"/>
        <end position="147"/>
    </location>
</feature>
<gene>
    <name evidence="3" type="ORF">ACFSBL_03980</name>
</gene>
<dbReference type="InterPro" id="IPR005182">
    <property type="entry name" value="YdbS-like_PH"/>
</dbReference>
<dbReference type="PANTHER" id="PTHR37938">
    <property type="entry name" value="BLL0215 PROTEIN"/>
    <property type="match status" value="1"/>
</dbReference>
<keyword evidence="1" id="KW-1133">Transmembrane helix</keyword>
<name>A0ABD6DJ29_9EURY</name>
<sequence>MSRDWLTLEDDEDVLWAASPRVQSIIPALFVGLLIAVVPAGASLLAPDALPVPVWPLVLLGVLPPVFTYIWIRNVEFVVTNRRCYRKQGVLSRDVLAVGFESVQNSSYEQGVFGTLFGHGTVSIDTAGGLGTELTFWNVEDPRSVQSLVLDQREAFDEGGDEFPGTVEQWQAVLAEVRRLRRAAERYEQSSR</sequence>
<organism evidence="3 4">
    <name type="scientific">Haloarchaeobius litoreus</name>
    <dbReference type="NCBI Taxonomy" id="755306"/>
    <lineage>
        <taxon>Archaea</taxon>
        <taxon>Methanobacteriati</taxon>
        <taxon>Methanobacteriota</taxon>
        <taxon>Stenosarchaea group</taxon>
        <taxon>Halobacteria</taxon>
        <taxon>Halobacteriales</taxon>
        <taxon>Halorubellaceae</taxon>
        <taxon>Haloarchaeobius</taxon>
    </lineage>
</organism>
<reference evidence="3 4" key="1">
    <citation type="journal article" date="2019" name="Int. J. Syst. Evol. Microbiol.">
        <title>The Global Catalogue of Microorganisms (GCM) 10K type strain sequencing project: providing services to taxonomists for standard genome sequencing and annotation.</title>
        <authorList>
            <consortium name="The Broad Institute Genomics Platform"/>
            <consortium name="The Broad Institute Genome Sequencing Center for Infectious Disease"/>
            <person name="Wu L."/>
            <person name="Ma J."/>
        </authorList>
    </citation>
    <scope>NUCLEOTIDE SEQUENCE [LARGE SCALE GENOMIC DNA]</scope>
    <source>
        <strain evidence="3 4">CGMCC 1.10390</strain>
    </source>
</reference>
<dbReference type="Pfam" id="PF03703">
    <property type="entry name" value="bPH_2"/>
    <property type="match status" value="1"/>
</dbReference>